<comment type="caution">
    <text evidence="21">The sequence shown here is derived from an EMBL/GenBank/DDBJ whole genome shotgun (WGS) entry which is preliminary data.</text>
</comment>
<evidence type="ECO:0000256" key="13">
    <source>
        <dbReference type="PIRSR" id="PIRSR606539-1"/>
    </source>
</evidence>
<feature type="compositionally biased region" description="Low complexity" evidence="17">
    <location>
        <begin position="31"/>
        <end position="43"/>
    </location>
</feature>
<dbReference type="OrthoDB" id="377733at2759"/>
<evidence type="ECO:0000313" key="21">
    <source>
        <dbReference type="EMBL" id="OHT15009.1"/>
    </source>
</evidence>
<dbReference type="FunFam" id="3.40.50.1000:FF:000014">
    <property type="entry name" value="Phospholipid-transporting ATPase"/>
    <property type="match status" value="1"/>
</dbReference>
<dbReference type="InterPro" id="IPR008250">
    <property type="entry name" value="ATPase_P-typ_transduc_dom_A_sf"/>
</dbReference>
<feature type="domain" description="P-type ATPase C-terminal" evidence="20">
    <location>
        <begin position="811"/>
        <end position="1048"/>
    </location>
</feature>
<evidence type="ECO:0000256" key="14">
    <source>
        <dbReference type="PIRSR" id="PIRSR606539-2"/>
    </source>
</evidence>
<evidence type="ECO:0000256" key="10">
    <source>
        <dbReference type="ARBA" id="ARBA00022989"/>
    </source>
</evidence>
<evidence type="ECO:0000256" key="2">
    <source>
        <dbReference type="ARBA" id="ARBA00004308"/>
    </source>
</evidence>
<sequence length="1084" mass="123044">MQSSSSSSSLIETSLSSDDTTRTPKTDLSTNSSSNSSSSSSNVVNLDAKDASIGIDPWASIEIFGENKSYPGQKNNLVKTNRYNLITFLPLTLFENFRNLANIFFLTSVIISFLPYSPVSAIFVLVPLLFVLSVSIIKAGVEDLIKHHEDKKWNSQPCKVFRNKQWTTVTSDKLKVGDILMVEKDEMIPADLLYLTSSQDDNLAYYSETSLNGESAVKTMNCYSHFKGKDPIKEFSRHKYYLDVSEPDRDLTRYDMRLRRPQDHTFWAVSIKNVLLRGVMTHYTQNIVGIVIRTGHDTKIMKNMKHPPAKMTSFDRGLNRMIIALFIIFVILVTLSTGIALIIEKKTDFTLVLDTIPSVGQNFGEYFMQYFIIYSYFIPISMMVTIELIRLFFKILMSYDAEMFDPEFGHAIENNSNQIGQLGIVTHVLSDKTGTLTENLMELQKLSFNGNDYNAETFQLDFKDKAAMNFLKSMALCNNVIVHNSPSGKIEYNADSPDEAAFVDFAAKHNVRLIARDLNTMTVEIDGVKKVFNILAQLPFNSDRKRMSILIQEEGTNDQAILFTKGADNIMQNLTIDYNKTNLVNEYAISGLRTLVFAYKEMKDEELEQWLRTYHEAESSIEDRDKKVAEAAKEVECDLSVIGVTGVEDKLQEGVPDTIYWLRKADLKIWVLTGDKLETAVAIGRTTKVILPDSDVIIIGTESHEEVGHLLESAQREIDEMTNPVLIVSGNAVEMCLKDEYLKQFMDLADKSSAVILSRVSPFMKAQVTAAVKARKDCFTLAIGDGANDVGMIQISDVGVGVFGREGSQAAQAADFSLPRFRHLKRLMGVHGHWSYYRFSNVALFMLYKCFVFTFAQVWWTIYNLSTPQSYYIDFYLSLFNLIFTVLPPAIIGVTEQDLPQEVLLEHPELYKDPFDVMKFKDQVWYFILALYQSVVVFYGIILVMGDTESLKANGLFTYIAVCYTVVIQAILWTKYHNIFNWILYPFNLVLILLIAVVNLWTANIDYKHIVESSMSKGKCWFALIGTVIAALLPSIIADGIAKRFFPTKKRIYCERYYLQKKSGYVPDYEAEVEPDYTLNSLDL</sequence>
<feature type="binding site" evidence="14">
    <location>
        <position position="499"/>
    </location>
    <ligand>
        <name>ATP</name>
        <dbReference type="ChEBI" id="CHEBI:30616"/>
    </ligand>
</feature>
<dbReference type="GO" id="GO:0005524">
    <property type="term" value="F:ATP binding"/>
    <property type="evidence" value="ECO:0007669"/>
    <property type="project" value="UniProtKB-UniRule"/>
</dbReference>
<dbReference type="Proteomes" id="UP000179807">
    <property type="component" value="Unassembled WGS sequence"/>
</dbReference>
<feature type="transmembrane region" description="Helical" evidence="16">
    <location>
        <begin position="371"/>
        <end position="393"/>
    </location>
</feature>
<dbReference type="SUPFAM" id="SSF56784">
    <property type="entry name" value="HAD-like"/>
    <property type="match status" value="1"/>
</dbReference>
<evidence type="ECO:0000256" key="11">
    <source>
        <dbReference type="ARBA" id="ARBA00023136"/>
    </source>
</evidence>
<feature type="transmembrane region" description="Helical" evidence="16">
    <location>
        <begin position="956"/>
        <end position="973"/>
    </location>
</feature>
<dbReference type="NCBIfam" id="TIGR01494">
    <property type="entry name" value="ATPase_P-type"/>
    <property type="match status" value="1"/>
</dbReference>
<feature type="transmembrane region" description="Helical" evidence="16">
    <location>
        <begin position="875"/>
        <end position="894"/>
    </location>
</feature>
<feature type="transmembrane region" description="Helical" evidence="16">
    <location>
        <begin position="122"/>
        <end position="141"/>
    </location>
</feature>
<keyword evidence="22" id="KW-1185">Reference proteome</keyword>
<feature type="binding site" evidence="14">
    <location>
        <position position="593"/>
    </location>
    <ligand>
        <name>ATP</name>
        <dbReference type="ChEBI" id="CHEBI:30616"/>
    </ligand>
</feature>
<feature type="binding site" evidence="15">
    <location>
        <position position="431"/>
    </location>
    <ligand>
        <name>Mg(2+)</name>
        <dbReference type="ChEBI" id="CHEBI:18420"/>
    </ligand>
</feature>
<dbReference type="Pfam" id="PF13246">
    <property type="entry name" value="Cation_ATPase"/>
    <property type="match status" value="1"/>
</dbReference>
<evidence type="ECO:0000256" key="9">
    <source>
        <dbReference type="ARBA" id="ARBA00022967"/>
    </source>
</evidence>
<dbReference type="Gene3D" id="3.40.1110.10">
    <property type="entry name" value="Calcium-transporting ATPase, cytoplasmic domain N"/>
    <property type="match status" value="1"/>
</dbReference>
<dbReference type="GO" id="GO:0140326">
    <property type="term" value="F:ATPase-coupled intramembrane lipid transporter activity"/>
    <property type="evidence" value="ECO:0007669"/>
    <property type="project" value="UniProtKB-EC"/>
</dbReference>
<keyword evidence="10 16" id="KW-1133">Transmembrane helix</keyword>
<feature type="binding site" evidence="15">
    <location>
        <position position="789"/>
    </location>
    <ligand>
        <name>Mg(2+)</name>
        <dbReference type="ChEBI" id="CHEBI:18420"/>
    </ligand>
</feature>
<proteinExistence type="inferred from homology"/>
<feature type="binding site" evidence="14">
    <location>
        <position position="540"/>
    </location>
    <ligand>
        <name>ATP</name>
        <dbReference type="ChEBI" id="CHEBI:30616"/>
    </ligand>
</feature>
<dbReference type="Pfam" id="PF16209">
    <property type="entry name" value="PhoLip_ATPase_N"/>
    <property type="match status" value="1"/>
</dbReference>
<evidence type="ECO:0000259" key="18">
    <source>
        <dbReference type="Pfam" id="PF00122"/>
    </source>
</evidence>
<dbReference type="EC" id="7.6.2.1" evidence="16"/>
<feature type="binding site" evidence="14">
    <location>
        <position position="789"/>
    </location>
    <ligand>
        <name>ATP</name>
        <dbReference type="ChEBI" id="CHEBI:30616"/>
    </ligand>
</feature>
<dbReference type="Pfam" id="PF00122">
    <property type="entry name" value="E1-E2_ATPase"/>
    <property type="match status" value="1"/>
</dbReference>
<dbReference type="SUPFAM" id="SSF81660">
    <property type="entry name" value="Metal cation-transporting ATPase, ATP-binding domain N"/>
    <property type="match status" value="1"/>
</dbReference>
<gene>
    <name evidence="21" type="ORF">TRFO_14496</name>
</gene>
<keyword evidence="7 14" id="KW-0067">ATP-binding</keyword>
<feature type="binding site" evidence="14">
    <location>
        <position position="788"/>
    </location>
    <ligand>
        <name>ATP</name>
        <dbReference type="ChEBI" id="CHEBI:30616"/>
    </ligand>
</feature>
<keyword evidence="9 16" id="KW-1278">Translocase</keyword>
<dbReference type="Gene3D" id="2.70.150.10">
    <property type="entry name" value="Calcium-transporting ATPase, cytoplasmic transduction domain A"/>
    <property type="match status" value="1"/>
</dbReference>
<dbReference type="PANTHER" id="PTHR24092">
    <property type="entry name" value="PROBABLE PHOSPHOLIPID-TRANSPORTING ATPASE"/>
    <property type="match status" value="1"/>
</dbReference>
<feature type="binding site" evidence="14">
    <location>
        <position position="432"/>
    </location>
    <ligand>
        <name>ATP</name>
        <dbReference type="ChEBI" id="CHEBI:30616"/>
    </ligand>
</feature>
<dbReference type="GO" id="GO:0045332">
    <property type="term" value="P:phospholipid translocation"/>
    <property type="evidence" value="ECO:0007669"/>
    <property type="project" value="TreeGrafter"/>
</dbReference>
<keyword evidence="6 14" id="KW-0547">Nucleotide-binding</keyword>
<feature type="region of interest" description="Disordered" evidence="17">
    <location>
        <begin position="1"/>
        <end position="43"/>
    </location>
</feature>
<feature type="binding site" evidence="14">
    <location>
        <position position="675"/>
    </location>
    <ligand>
        <name>ATP</name>
        <dbReference type="ChEBI" id="CHEBI:30616"/>
    </ligand>
</feature>
<reference evidence="21" key="1">
    <citation type="submission" date="2016-10" db="EMBL/GenBank/DDBJ databases">
        <authorList>
            <person name="Benchimol M."/>
            <person name="Almeida L.G."/>
            <person name="Vasconcelos A.T."/>
            <person name="Perreira-Neves A."/>
            <person name="Rosa I.A."/>
            <person name="Tasca T."/>
            <person name="Bogo M.R."/>
            <person name="de Souza W."/>
        </authorList>
    </citation>
    <scope>NUCLEOTIDE SEQUENCE [LARGE SCALE GENOMIC DNA]</scope>
    <source>
        <strain evidence="21">K</strain>
    </source>
</reference>
<dbReference type="InterPro" id="IPR032630">
    <property type="entry name" value="P_typ_ATPase_c"/>
</dbReference>
<dbReference type="PANTHER" id="PTHR24092:SF218">
    <property type="entry name" value="PHOSPHOLIPID-TRANSPORTING ATPASE"/>
    <property type="match status" value="1"/>
</dbReference>
<dbReference type="EMBL" id="MLAK01000282">
    <property type="protein sequence ID" value="OHT15009.1"/>
    <property type="molecule type" value="Genomic_DNA"/>
</dbReference>
<protein>
    <recommendedName>
        <fullName evidence="16">Phospholipid-transporting ATPase</fullName>
        <ecNumber evidence="16">7.6.2.1</ecNumber>
    </recommendedName>
</protein>
<dbReference type="InterPro" id="IPR044492">
    <property type="entry name" value="P_typ_ATPase_HD_dom"/>
</dbReference>
<dbReference type="SUPFAM" id="SSF81653">
    <property type="entry name" value="Calcium ATPase, transduction domain A"/>
    <property type="match status" value="1"/>
</dbReference>
<dbReference type="NCBIfam" id="TIGR01652">
    <property type="entry name" value="ATPase-Plipid"/>
    <property type="match status" value="1"/>
</dbReference>
<dbReference type="RefSeq" id="XP_068368145.1">
    <property type="nucleotide sequence ID" value="XM_068497856.1"/>
</dbReference>
<feature type="transmembrane region" description="Helical" evidence="16">
    <location>
        <begin position="842"/>
        <end position="863"/>
    </location>
</feature>
<evidence type="ECO:0000256" key="4">
    <source>
        <dbReference type="ARBA" id="ARBA00022692"/>
    </source>
</evidence>
<dbReference type="InterPro" id="IPR059000">
    <property type="entry name" value="ATPase_P-type_domA"/>
</dbReference>
<feature type="binding site" evidence="14">
    <location>
        <position position="759"/>
    </location>
    <ligand>
        <name>ATP</name>
        <dbReference type="ChEBI" id="CHEBI:30616"/>
    </ligand>
</feature>
<feature type="domain" description="P-type ATPase N-terminal" evidence="19">
    <location>
        <begin position="73"/>
        <end position="122"/>
    </location>
</feature>
<evidence type="ECO:0000256" key="16">
    <source>
        <dbReference type="RuleBase" id="RU362033"/>
    </source>
</evidence>
<dbReference type="InterPro" id="IPR023214">
    <property type="entry name" value="HAD_sf"/>
</dbReference>
<evidence type="ECO:0000256" key="17">
    <source>
        <dbReference type="SAM" id="MobiDB-lite"/>
    </source>
</evidence>
<evidence type="ECO:0000256" key="6">
    <source>
        <dbReference type="ARBA" id="ARBA00022741"/>
    </source>
</evidence>
<evidence type="ECO:0000256" key="7">
    <source>
        <dbReference type="ARBA" id="ARBA00022840"/>
    </source>
</evidence>
<feature type="domain" description="P-type ATPase A" evidence="18">
    <location>
        <begin position="156"/>
        <end position="302"/>
    </location>
</feature>
<evidence type="ECO:0000256" key="15">
    <source>
        <dbReference type="PIRSR" id="PIRSR606539-3"/>
    </source>
</evidence>
<comment type="subcellular location">
    <subcellularLocation>
        <location evidence="2">Endomembrane system</location>
    </subcellularLocation>
    <subcellularLocation>
        <location evidence="1 16">Membrane</location>
        <topology evidence="1 16">Multi-pass membrane protein</topology>
    </subcellularLocation>
</comment>
<dbReference type="SUPFAM" id="SSF81665">
    <property type="entry name" value="Calcium ATPase, transmembrane domain M"/>
    <property type="match status" value="1"/>
</dbReference>
<feature type="binding site" evidence="15">
    <location>
        <position position="785"/>
    </location>
    <ligand>
        <name>Mg(2+)</name>
        <dbReference type="ChEBI" id="CHEBI:18420"/>
    </ligand>
</feature>
<dbReference type="InterPro" id="IPR023298">
    <property type="entry name" value="ATPase_P-typ_TM_dom_sf"/>
</dbReference>
<dbReference type="PRINTS" id="PR00119">
    <property type="entry name" value="CATATPASE"/>
</dbReference>
<feature type="binding site" evidence="15">
    <location>
        <position position="433"/>
    </location>
    <ligand>
        <name>Mg(2+)</name>
        <dbReference type="ChEBI" id="CHEBI:18420"/>
    </ligand>
</feature>
<name>A0A1J4KUQ3_9EUKA</name>
<accession>A0A1J4KUQ3</accession>
<feature type="binding site" evidence="14">
    <location>
        <position position="433"/>
    </location>
    <ligand>
        <name>ATP</name>
        <dbReference type="ChEBI" id="CHEBI:30616"/>
    </ligand>
</feature>
<dbReference type="VEuPathDB" id="TrichDB:TRFO_14496"/>
<dbReference type="InterPro" id="IPR006539">
    <property type="entry name" value="P-type_ATPase_IV"/>
</dbReference>
<dbReference type="InterPro" id="IPR018303">
    <property type="entry name" value="ATPase_P-typ_P_site"/>
</dbReference>
<feature type="transmembrane region" description="Helical" evidence="16">
    <location>
        <begin position="1021"/>
        <end position="1042"/>
    </location>
</feature>
<keyword evidence="4 16" id="KW-0812">Transmembrane</keyword>
<keyword evidence="8 15" id="KW-0460">Magnesium</keyword>
<feature type="binding site" evidence="14">
    <location>
        <position position="674"/>
    </location>
    <ligand>
        <name>ATP</name>
        <dbReference type="ChEBI" id="CHEBI:30616"/>
    </ligand>
</feature>
<dbReference type="InterPro" id="IPR036412">
    <property type="entry name" value="HAD-like_sf"/>
</dbReference>
<evidence type="ECO:0000313" key="22">
    <source>
        <dbReference type="Proteomes" id="UP000179807"/>
    </source>
</evidence>
<dbReference type="SFLD" id="SFLDF00027">
    <property type="entry name" value="p-type_atpase"/>
    <property type="match status" value="1"/>
</dbReference>
<feature type="compositionally biased region" description="Low complexity" evidence="17">
    <location>
        <begin position="1"/>
        <end position="17"/>
    </location>
</feature>
<evidence type="ECO:0000256" key="12">
    <source>
        <dbReference type="ARBA" id="ARBA00034036"/>
    </source>
</evidence>
<keyword evidence="5 15" id="KW-0479">Metal-binding</keyword>
<feature type="binding site" evidence="14">
    <location>
        <position position="673"/>
    </location>
    <ligand>
        <name>ATP</name>
        <dbReference type="ChEBI" id="CHEBI:30616"/>
    </ligand>
</feature>
<evidence type="ECO:0000256" key="5">
    <source>
        <dbReference type="ARBA" id="ARBA00022723"/>
    </source>
</evidence>
<comment type="similarity">
    <text evidence="3 16">Belongs to the cation transport ATPase (P-type) (TC 3.A.3) family. Type IV subfamily.</text>
</comment>
<dbReference type="GO" id="GO:0005886">
    <property type="term" value="C:plasma membrane"/>
    <property type="evidence" value="ECO:0007669"/>
    <property type="project" value="TreeGrafter"/>
</dbReference>
<evidence type="ECO:0000256" key="1">
    <source>
        <dbReference type="ARBA" id="ARBA00004141"/>
    </source>
</evidence>
<organism evidence="21 22">
    <name type="scientific">Tritrichomonas foetus</name>
    <dbReference type="NCBI Taxonomy" id="1144522"/>
    <lineage>
        <taxon>Eukaryota</taxon>
        <taxon>Metamonada</taxon>
        <taxon>Parabasalia</taxon>
        <taxon>Tritrichomonadida</taxon>
        <taxon>Tritrichomonadidae</taxon>
        <taxon>Tritrichomonas</taxon>
    </lineage>
</organism>
<evidence type="ECO:0000259" key="19">
    <source>
        <dbReference type="Pfam" id="PF16209"/>
    </source>
</evidence>
<dbReference type="SFLD" id="SFLDS00003">
    <property type="entry name" value="Haloacid_Dehalogenase"/>
    <property type="match status" value="1"/>
</dbReference>
<dbReference type="GO" id="GO:0016887">
    <property type="term" value="F:ATP hydrolysis activity"/>
    <property type="evidence" value="ECO:0007669"/>
    <property type="project" value="InterPro"/>
</dbReference>
<dbReference type="InterPro" id="IPR032631">
    <property type="entry name" value="P-type_ATPase_N"/>
</dbReference>
<dbReference type="GO" id="GO:0000287">
    <property type="term" value="F:magnesium ion binding"/>
    <property type="evidence" value="ECO:0007669"/>
    <property type="project" value="UniProtKB-UniRule"/>
</dbReference>
<feature type="transmembrane region" description="Helical" evidence="16">
    <location>
        <begin position="924"/>
        <end position="944"/>
    </location>
</feature>
<dbReference type="GeneID" id="94832560"/>
<comment type="cofactor">
    <cofactor evidence="15">
        <name>Mg(2+)</name>
        <dbReference type="ChEBI" id="CHEBI:18420"/>
    </cofactor>
</comment>
<comment type="catalytic activity">
    <reaction evidence="12 16">
        <text>ATP + H2O + phospholipidSide 1 = ADP + phosphate + phospholipidSide 2.</text>
        <dbReference type="EC" id="7.6.2.1"/>
    </reaction>
</comment>
<feature type="binding site" evidence="14">
    <location>
        <position position="565"/>
    </location>
    <ligand>
        <name>ATP</name>
        <dbReference type="ChEBI" id="CHEBI:30616"/>
    </ligand>
</feature>
<dbReference type="Gene3D" id="3.40.50.1000">
    <property type="entry name" value="HAD superfamily/HAD-like"/>
    <property type="match status" value="1"/>
</dbReference>
<evidence type="ECO:0000256" key="8">
    <source>
        <dbReference type="ARBA" id="ARBA00022842"/>
    </source>
</evidence>
<evidence type="ECO:0000259" key="20">
    <source>
        <dbReference type="Pfam" id="PF16212"/>
    </source>
</evidence>
<dbReference type="Pfam" id="PF16212">
    <property type="entry name" value="PhoLip_ATPase_C"/>
    <property type="match status" value="1"/>
</dbReference>
<dbReference type="InterPro" id="IPR001757">
    <property type="entry name" value="P_typ_ATPase"/>
</dbReference>
<feature type="transmembrane region" description="Helical" evidence="16">
    <location>
        <begin position="980"/>
        <end position="1001"/>
    </location>
</feature>
<feature type="active site" description="4-aspartylphosphate intermediate" evidence="13">
    <location>
        <position position="431"/>
    </location>
</feature>
<feature type="binding site" evidence="14">
    <location>
        <position position="765"/>
    </location>
    <ligand>
        <name>ATP</name>
        <dbReference type="ChEBI" id="CHEBI:30616"/>
    </ligand>
</feature>
<dbReference type="InterPro" id="IPR023299">
    <property type="entry name" value="ATPase_P-typ_cyto_dom_N"/>
</dbReference>
<feature type="transmembrane region" description="Helical" evidence="16">
    <location>
        <begin position="321"/>
        <end position="343"/>
    </location>
</feature>
<evidence type="ECO:0000256" key="3">
    <source>
        <dbReference type="ARBA" id="ARBA00008109"/>
    </source>
</evidence>
<dbReference type="PROSITE" id="PS00154">
    <property type="entry name" value="ATPASE_E1_E2"/>
    <property type="match status" value="1"/>
</dbReference>
<feature type="binding site" evidence="14">
    <location>
        <position position="431"/>
    </location>
    <ligand>
        <name>ATP</name>
        <dbReference type="ChEBI" id="CHEBI:30616"/>
    </ligand>
</feature>
<dbReference type="SFLD" id="SFLDG00002">
    <property type="entry name" value="C1.7:_P-type_atpase_like"/>
    <property type="match status" value="1"/>
</dbReference>
<dbReference type="AlphaFoldDB" id="A0A1J4KUQ3"/>
<keyword evidence="11 16" id="KW-0472">Membrane</keyword>